<keyword evidence="3" id="KW-1133">Transmembrane helix</keyword>
<gene>
    <name evidence="7" type="ORF">G2W53_027411</name>
</gene>
<dbReference type="Pfam" id="PF05633">
    <property type="entry name" value="ROH1-like"/>
    <property type="match status" value="1"/>
</dbReference>
<protein>
    <submittedName>
        <fullName evidence="7">UPF0496 protein 4-like</fullName>
    </submittedName>
</protein>
<keyword evidence="4" id="KW-0472">Membrane</keyword>
<dbReference type="InterPro" id="IPR008511">
    <property type="entry name" value="ROH1-like"/>
</dbReference>
<reference evidence="7" key="1">
    <citation type="submission" date="2020-09" db="EMBL/GenBank/DDBJ databases">
        <title>Genome-Enabled Discovery of Anthraquinone Biosynthesis in Senna tora.</title>
        <authorList>
            <person name="Kang S.-H."/>
            <person name="Pandey R.P."/>
            <person name="Lee C.-M."/>
            <person name="Sim J.-S."/>
            <person name="Jeong J.-T."/>
            <person name="Choi B.-S."/>
            <person name="Jung M."/>
            <person name="Ginzburg D."/>
            <person name="Zhao K."/>
            <person name="Won S.Y."/>
            <person name="Oh T.-J."/>
            <person name="Yu Y."/>
            <person name="Kim N.-H."/>
            <person name="Lee O.R."/>
            <person name="Lee T.-H."/>
            <person name="Bashyal P."/>
            <person name="Kim T.-S."/>
            <person name="Lee W.-H."/>
            <person name="Kawkins C."/>
            <person name="Kim C.-K."/>
            <person name="Kim J.S."/>
            <person name="Ahn B.O."/>
            <person name="Rhee S.Y."/>
            <person name="Sohng J.K."/>
        </authorList>
    </citation>
    <scope>NUCLEOTIDE SEQUENCE</scope>
    <source>
        <tissue evidence="7">Leaf</tissue>
    </source>
</reference>
<proteinExistence type="inferred from homology"/>
<evidence type="ECO:0000256" key="3">
    <source>
        <dbReference type="ARBA" id="ARBA00022989"/>
    </source>
</evidence>
<organism evidence="7 8">
    <name type="scientific">Senna tora</name>
    <dbReference type="NCBI Taxonomy" id="362788"/>
    <lineage>
        <taxon>Eukaryota</taxon>
        <taxon>Viridiplantae</taxon>
        <taxon>Streptophyta</taxon>
        <taxon>Embryophyta</taxon>
        <taxon>Tracheophyta</taxon>
        <taxon>Spermatophyta</taxon>
        <taxon>Magnoliopsida</taxon>
        <taxon>eudicotyledons</taxon>
        <taxon>Gunneridae</taxon>
        <taxon>Pentapetalae</taxon>
        <taxon>rosids</taxon>
        <taxon>fabids</taxon>
        <taxon>Fabales</taxon>
        <taxon>Fabaceae</taxon>
        <taxon>Caesalpinioideae</taxon>
        <taxon>Cassia clade</taxon>
        <taxon>Senna</taxon>
    </lineage>
</organism>
<feature type="region of interest" description="Disordered" evidence="6">
    <location>
        <begin position="196"/>
        <end position="217"/>
    </location>
</feature>
<sequence>MHTTDSQGSAPSLIHLGRSILSLRRNQVQVHSMEGSTTSQYQSSSLDEELESFQKQVSDRILDLSLVDPDDLLSLSWVGKLLDLFLCVQEEFRYILHNHNAQVAKPPLDRLVADFFERSVKALDVCNAIRDGIQQIRQWQKLLEIVICSLNHQKSLGEGQFRRAKKALTDLSNGMMLDDRDSNASLAYRNRSFSRNTVGSSRDHHHHSHHHNRSSMGHFRSLSWSTSRTWSASRQLQAIGNNLNHPRGNDLAVSNGLGSPIFTMNWILLFVMWVLVAAIPCQDRGLHVHFSIPRQFSWATPCLSLHERIMEESKKRERRNSCGLLKEIYQVEKCTRVMSELIDSIQFPLTEEKEGEVRQRVQEILQVYEGLKDGLDPLERHVREVFHRIVRGRTEGLDSLVNTHGS</sequence>
<dbReference type="AlphaFoldDB" id="A0A834TIW5"/>
<dbReference type="OrthoDB" id="1878996at2759"/>
<name>A0A834TIW5_9FABA</name>
<dbReference type="EMBL" id="JAAIUW010000008">
    <property type="protein sequence ID" value="KAF7821956.1"/>
    <property type="molecule type" value="Genomic_DNA"/>
</dbReference>
<evidence type="ECO:0000313" key="8">
    <source>
        <dbReference type="Proteomes" id="UP000634136"/>
    </source>
</evidence>
<keyword evidence="8" id="KW-1185">Reference proteome</keyword>
<evidence type="ECO:0000313" key="7">
    <source>
        <dbReference type="EMBL" id="KAF7821956.1"/>
    </source>
</evidence>
<evidence type="ECO:0000256" key="1">
    <source>
        <dbReference type="ARBA" id="ARBA00004167"/>
    </source>
</evidence>
<comment type="subcellular location">
    <subcellularLocation>
        <location evidence="1">Membrane</location>
        <topology evidence="1">Single-pass membrane protein</topology>
    </subcellularLocation>
</comment>
<evidence type="ECO:0000256" key="5">
    <source>
        <dbReference type="ARBA" id="ARBA00035114"/>
    </source>
</evidence>
<evidence type="ECO:0000256" key="4">
    <source>
        <dbReference type="ARBA" id="ARBA00023136"/>
    </source>
</evidence>
<feature type="compositionally biased region" description="Basic residues" evidence="6">
    <location>
        <begin position="203"/>
        <end position="213"/>
    </location>
</feature>
<comment type="similarity">
    <text evidence="5">Belongs to the ROH1 family.</text>
</comment>
<comment type="caution">
    <text evidence="7">The sequence shown here is derived from an EMBL/GenBank/DDBJ whole genome shotgun (WGS) entry which is preliminary data.</text>
</comment>
<accession>A0A834TIW5</accession>
<keyword evidence="2" id="KW-0812">Transmembrane</keyword>
<dbReference type="PANTHER" id="PTHR31509">
    <property type="entry name" value="BPS1-LIKE PROTEIN"/>
    <property type="match status" value="1"/>
</dbReference>
<dbReference type="GO" id="GO:0016020">
    <property type="term" value="C:membrane"/>
    <property type="evidence" value="ECO:0007669"/>
    <property type="project" value="UniProtKB-SubCell"/>
</dbReference>
<evidence type="ECO:0000256" key="6">
    <source>
        <dbReference type="SAM" id="MobiDB-lite"/>
    </source>
</evidence>
<dbReference type="Proteomes" id="UP000634136">
    <property type="component" value="Unassembled WGS sequence"/>
</dbReference>
<evidence type="ECO:0000256" key="2">
    <source>
        <dbReference type="ARBA" id="ARBA00022692"/>
    </source>
</evidence>